<dbReference type="PANTHER" id="PTHR47939:SF13">
    <property type="entry name" value="OS03G0201400 PROTEIN"/>
    <property type="match status" value="1"/>
</dbReference>
<evidence type="ECO:0000256" key="3">
    <source>
        <dbReference type="PROSITE-ProRule" id="PRU00708"/>
    </source>
</evidence>
<dbReference type="Pfam" id="PF01535">
    <property type="entry name" value="PPR"/>
    <property type="match status" value="2"/>
</dbReference>
<dbReference type="PANTHER" id="PTHR47939">
    <property type="entry name" value="MEMBRANE-ASSOCIATED SALT-INDUCIBLE PROTEIN-LIKE"/>
    <property type="match status" value="1"/>
</dbReference>
<dbReference type="NCBIfam" id="TIGR00756">
    <property type="entry name" value="PPR"/>
    <property type="match status" value="9"/>
</dbReference>
<organism evidence="4 5">
    <name type="scientific">Morus notabilis</name>
    <dbReference type="NCBI Taxonomy" id="981085"/>
    <lineage>
        <taxon>Eukaryota</taxon>
        <taxon>Viridiplantae</taxon>
        <taxon>Streptophyta</taxon>
        <taxon>Embryophyta</taxon>
        <taxon>Tracheophyta</taxon>
        <taxon>Spermatophyta</taxon>
        <taxon>Magnoliopsida</taxon>
        <taxon>eudicotyledons</taxon>
        <taxon>Gunneridae</taxon>
        <taxon>Pentapetalae</taxon>
        <taxon>rosids</taxon>
        <taxon>fabids</taxon>
        <taxon>Rosales</taxon>
        <taxon>Moraceae</taxon>
        <taxon>Moreae</taxon>
        <taxon>Morus</taxon>
    </lineage>
</organism>
<feature type="repeat" description="PPR" evidence="3">
    <location>
        <begin position="412"/>
        <end position="446"/>
    </location>
</feature>
<feature type="repeat" description="PPR" evidence="3">
    <location>
        <begin position="271"/>
        <end position="305"/>
    </location>
</feature>
<feature type="repeat" description="PPR" evidence="3">
    <location>
        <begin position="342"/>
        <end position="376"/>
    </location>
</feature>
<feature type="repeat" description="PPR" evidence="3">
    <location>
        <begin position="447"/>
        <end position="481"/>
    </location>
</feature>
<dbReference type="InterPro" id="IPR011990">
    <property type="entry name" value="TPR-like_helical_dom_sf"/>
</dbReference>
<dbReference type="eggNOG" id="KOG4197">
    <property type="taxonomic scope" value="Eukaryota"/>
</dbReference>
<dbReference type="PROSITE" id="PS51375">
    <property type="entry name" value="PPR"/>
    <property type="match status" value="9"/>
</dbReference>
<reference evidence="5" key="1">
    <citation type="submission" date="2013-01" db="EMBL/GenBank/DDBJ databases">
        <title>Draft Genome Sequence of a Mulberry Tree, Morus notabilis C.K. Schneid.</title>
        <authorList>
            <person name="He N."/>
            <person name="Zhao S."/>
        </authorList>
    </citation>
    <scope>NUCLEOTIDE SEQUENCE</scope>
</reference>
<dbReference type="KEGG" id="mnt:21410013"/>
<dbReference type="InterPro" id="IPR002885">
    <property type="entry name" value="PPR_rpt"/>
</dbReference>
<evidence type="ECO:0000313" key="4">
    <source>
        <dbReference type="EMBL" id="EXB38956.1"/>
    </source>
</evidence>
<dbReference type="Pfam" id="PF13041">
    <property type="entry name" value="PPR_2"/>
    <property type="match status" value="4"/>
</dbReference>
<sequence>MGFGEAHFPKLTLLRTRTSSRQNRTNAQHNNGKTSQMRLLFSKTFPLCVPASNSKVSLVHFHHKRKEVISYSEAWFVKVVSTLFVRSQSLNTFFGYLSKKLTPSISFEVIKRLNNNPNLGLKFFELSRANLSVNHSFSTYNLLIRSLCQMGFHDSAKFVFDCMRIDGHSPDNSTIEFLVCVFAKVGKLDSCEKLLEEIRASKFVYSSLFNVLVKNNKVYEAVCLFRKQIGSHFVPDTWTFNILIGGLCGVGEVHSAFEFFNDMGKFRCSPDVVTYNTLISGLCRTNEVDRGCDLLREVQLRGDFSPNVRTFTSVILGYCKLGRMEEASALFDEMMDSGTRPTTVTFNVLIDAFSKVGDMASAIALYEKMLFHGYRPDVVTFTSLIDGYCRVGQLNRGLKLWCEMSVRNVSPNGYTYSVVIHALCKVNRLHEARDLLRQLNCTNIVPKPFMYNPVIDGFCKAGNVDEANMIVAEMEEKRCNPDKMTFTILILGNCMKGRMVDAIGVFYKMLAVGCAPDKITVHCLMSCLLKAGMPNEAFHIKETVMKSLNVGMSSLRSNHMRAIAEIPMAV</sequence>
<dbReference type="EMBL" id="KE343704">
    <property type="protein sequence ID" value="EXB38956.1"/>
    <property type="molecule type" value="Genomic_DNA"/>
</dbReference>
<gene>
    <name evidence="4" type="ORF">L484_027391</name>
</gene>
<evidence type="ECO:0008006" key="6">
    <source>
        <dbReference type="Google" id="ProtNLM"/>
    </source>
</evidence>
<proteinExistence type="inferred from homology"/>
<evidence type="ECO:0000256" key="1">
    <source>
        <dbReference type="ARBA" id="ARBA00007626"/>
    </source>
</evidence>
<feature type="repeat" description="PPR" evidence="3">
    <location>
        <begin position="307"/>
        <end position="341"/>
    </location>
</feature>
<keyword evidence="5" id="KW-1185">Reference proteome</keyword>
<dbReference type="OrthoDB" id="185373at2759"/>
<dbReference type="Gene3D" id="1.25.40.10">
    <property type="entry name" value="Tetratricopeptide repeat domain"/>
    <property type="match status" value="5"/>
</dbReference>
<protein>
    <recommendedName>
        <fullName evidence="6">Pentatricopeptide repeat-containing protein</fullName>
    </recommendedName>
</protein>
<accession>W9QK77</accession>
<dbReference type="AlphaFoldDB" id="W9QK77"/>
<dbReference type="InterPro" id="IPR050667">
    <property type="entry name" value="PPR-containing_protein"/>
</dbReference>
<name>W9QK77_9ROSA</name>
<keyword evidence="2" id="KW-0677">Repeat</keyword>
<feature type="repeat" description="PPR" evidence="3">
    <location>
        <begin position="136"/>
        <end position="170"/>
    </location>
</feature>
<feature type="repeat" description="PPR" evidence="3">
    <location>
        <begin position="482"/>
        <end position="516"/>
    </location>
</feature>
<comment type="similarity">
    <text evidence="1">Belongs to the PPR family. P subfamily.</text>
</comment>
<dbReference type="Proteomes" id="UP000030645">
    <property type="component" value="Unassembled WGS sequence"/>
</dbReference>
<feature type="repeat" description="PPR" evidence="3">
    <location>
        <begin position="236"/>
        <end position="270"/>
    </location>
</feature>
<evidence type="ECO:0000313" key="5">
    <source>
        <dbReference type="Proteomes" id="UP000030645"/>
    </source>
</evidence>
<evidence type="ECO:0000256" key="2">
    <source>
        <dbReference type="ARBA" id="ARBA00022737"/>
    </source>
</evidence>
<feature type="repeat" description="PPR" evidence="3">
    <location>
        <begin position="377"/>
        <end position="411"/>
    </location>
</feature>